<dbReference type="Pfam" id="PF17919">
    <property type="entry name" value="RT_RNaseH_2"/>
    <property type="match status" value="1"/>
</dbReference>
<name>A0AAD3SN85_NEPGR</name>
<dbReference type="InterPro" id="IPR041577">
    <property type="entry name" value="RT_RNaseH_2"/>
</dbReference>
<dbReference type="AlphaFoldDB" id="A0AAD3SN85"/>
<sequence length="94" mass="10937">MKTNGFQWNNDYEEAFQGLKDYLSNPPLLVSLQPGEELYLYLAVSDTARRSVLVRQQHDRQQPVYYVSKTLADAEIRYLHAEKIALSLVYTARK</sequence>
<feature type="domain" description="Reverse transcriptase/retrotransposon-derived protein RNase H-like" evidence="1">
    <location>
        <begin position="8"/>
        <end position="93"/>
    </location>
</feature>
<dbReference type="InterPro" id="IPR043502">
    <property type="entry name" value="DNA/RNA_pol_sf"/>
</dbReference>
<comment type="caution">
    <text evidence="2">The sequence shown here is derived from an EMBL/GenBank/DDBJ whole genome shotgun (WGS) entry which is preliminary data.</text>
</comment>
<dbReference type="Proteomes" id="UP001279734">
    <property type="component" value="Unassembled WGS sequence"/>
</dbReference>
<dbReference type="EMBL" id="BSYO01000013">
    <property type="protein sequence ID" value="GMH13461.1"/>
    <property type="molecule type" value="Genomic_DNA"/>
</dbReference>
<organism evidence="2 3">
    <name type="scientific">Nepenthes gracilis</name>
    <name type="common">Slender pitcher plant</name>
    <dbReference type="NCBI Taxonomy" id="150966"/>
    <lineage>
        <taxon>Eukaryota</taxon>
        <taxon>Viridiplantae</taxon>
        <taxon>Streptophyta</taxon>
        <taxon>Embryophyta</taxon>
        <taxon>Tracheophyta</taxon>
        <taxon>Spermatophyta</taxon>
        <taxon>Magnoliopsida</taxon>
        <taxon>eudicotyledons</taxon>
        <taxon>Gunneridae</taxon>
        <taxon>Pentapetalae</taxon>
        <taxon>Caryophyllales</taxon>
        <taxon>Nepenthaceae</taxon>
        <taxon>Nepenthes</taxon>
    </lineage>
</organism>
<dbReference type="PANTHER" id="PTHR48475">
    <property type="entry name" value="RIBONUCLEASE H"/>
    <property type="match status" value="1"/>
</dbReference>
<protein>
    <recommendedName>
        <fullName evidence="1">Reverse transcriptase/retrotransposon-derived protein RNase H-like domain-containing protein</fullName>
    </recommendedName>
</protein>
<dbReference type="SUPFAM" id="SSF56672">
    <property type="entry name" value="DNA/RNA polymerases"/>
    <property type="match status" value="1"/>
</dbReference>
<evidence type="ECO:0000259" key="1">
    <source>
        <dbReference type="Pfam" id="PF17919"/>
    </source>
</evidence>
<accession>A0AAD3SN85</accession>
<dbReference type="PANTHER" id="PTHR48475:SF1">
    <property type="entry name" value="RNASE H TYPE-1 DOMAIN-CONTAINING PROTEIN"/>
    <property type="match status" value="1"/>
</dbReference>
<evidence type="ECO:0000313" key="2">
    <source>
        <dbReference type="EMBL" id="GMH13461.1"/>
    </source>
</evidence>
<evidence type="ECO:0000313" key="3">
    <source>
        <dbReference type="Proteomes" id="UP001279734"/>
    </source>
</evidence>
<keyword evidence="3" id="KW-1185">Reference proteome</keyword>
<proteinExistence type="predicted"/>
<reference evidence="2" key="1">
    <citation type="submission" date="2023-05" db="EMBL/GenBank/DDBJ databases">
        <title>Nepenthes gracilis genome sequencing.</title>
        <authorList>
            <person name="Fukushima K."/>
        </authorList>
    </citation>
    <scope>NUCLEOTIDE SEQUENCE</scope>
    <source>
        <strain evidence="2">SING2019-196</strain>
    </source>
</reference>
<gene>
    <name evidence="2" type="ORF">Nepgr_015302</name>
</gene>